<sequence length="35" mass="3734">ARNSELPRSASLSLAQRVFITLAQRGHPSLSDASP</sequence>
<dbReference type="EMBL" id="LXQA011387852">
    <property type="protein sequence ID" value="MCI95476.1"/>
    <property type="molecule type" value="Genomic_DNA"/>
</dbReference>
<comment type="caution">
    <text evidence="1">The sequence shown here is derived from an EMBL/GenBank/DDBJ whole genome shotgun (WGS) entry which is preliminary data.</text>
</comment>
<proteinExistence type="predicted"/>
<dbReference type="Proteomes" id="UP000265520">
    <property type="component" value="Unassembled WGS sequence"/>
</dbReference>
<keyword evidence="2" id="KW-1185">Reference proteome</keyword>
<dbReference type="AlphaFoldDB" id="A0A392W501"/>
<protein>
    <submittedName>
        <fullName evidence="1">Uncharacterized protein</fullName>
    </submittedName>
</protein>
<evidence type="ECO:0000313" key="1">
    <source>
        <dbReference type="EMBL" id="MCI95476.1"/>
    </source>
</evidence>
<reference evidence="1 2" key="1">
    <citation type="journal article" date="2018" name="Front. Plant Sci.">
        <title>Red Clover (Trifolium pratense) and Zigzag Clover (T. medium) - A Picture of Genomic Similarities and Differences.</title>
        <authorList>
            <person name="Dluhosova J."/>
            <person name="Istvanek J."/>
            <person name="Nedelnik J."/>
            <person name="Repkova J."/>
        </authorList>
    </citation>
    <scope>NUCLEOTIDE SEQUENCE [LARGE SCALE GENOMIC DNA]</scope>
    <source>
        <strain evidence="2">cv. 10/8</strain>
        <tissue evidence="1">Leaf</tissue>
    </source>
</reference>
<evidence type="ECO:0000313" key="2">
    <source>
        <dbReference type="Proteomes" id="UP000265520"/>
    </source>
</evidence>
<name>A0A392W501_9FABA</name>
<accession>A0A392W501</accession>
<organism evidence="1 2">
    <name type="scientific">Trifolium medium</name>
    <dbReference type="NCBI Taxonomy" id="97028"/>
    <lineage>
        <taxon>Eukaryota</taxon>
        <taxon>Viridiplantae</taxon>
        <taxon>Streptophyta</taxon>
        <taxon>Embryophyta</taxon>
        <taxon>Tracheophyta</taxon>
        <taxon>Spermatophyta</taxon>
        <taxon>Magnoliopsida</taxon>
        <taxon>eudicotyledons</taxon>
        <taxon>Gunneridae</taxon>
        <taxon>Pentapetalae</taxon>
        <taxon>rosids</taxon>
        <taxon>fabids</taxon>
        <taxon>Fabales</taxon>
        <taxon>Fabaceae</taxon>
        <taxon>Papilionoideae</taxon>
        <taxon>50 kb inversion clade</taxon>
        <taxon>NPAAA clade</taxon>
        <taxon>Hologalegina</taxon>
        <taxon>IRL clade</taxon>
        <taxon>Trifolieae</taxon>
        <taxon>Trifolium</taxon>
    </lineage>
</organism>
<feature type="non-terminal residue" evidence="1">
    <location>
        <position position="1"/>
    </location>
</feature>